<dbReference type="STRING" id="1386089.N865_07680"/>
<gene>
    <name evidence="5" type="ORF">N865_07680</name>
</gene>
<dbReference type="Pfam" id="PF13439">
    <property type="entry name" value="Glyco_transf_4"/>
    <property type="match status" value="1"/>
</dbReference>
<evidence type="ECO:0000256" key="3">
    <source>
        <dbReference type="SAM" id="MobiDB-lite"/>
    </source>
</evidence>
<proteinExistence type="predicted"/>
<dbReference type="SUPFAM" id="SSF53756">
    <property type="entry name" value="UDP-Glycosyltransferase/glycogen phosphorylase"/>
    <property type="match status" value="1"/>
</dbReference>
<dbReference type="PANTHER" id="PTHR12526">
    <property type="entry name" value="GLYCOSYLTRANSFERASE"/>
    <property type="match status" value="1"/>
</dbReference>
<evidence type="ECO:0000313" key="5">
    <source>
        <dbReference type="EMBL" id="EWT01724.1"/>
    </source>
</evidence>
<dbReference type="Proteomes" id="UP000019489">
    <property type="component" value="Unassembled WGS sequence"/>
</dbReference>
<dbReference type="Pfam" id="PF13692">
    <property type="entry name" value="Glyco_trans_1_4"/>
    <property type="match status" value="1"/>
</dbReference>
<dbReference type="RefSeq" id="WP_034805038.1">
    <property type="nucleotide sequence ID" value="NZ_AWSA01000018.1"/>
</dbReference>
<protein>
    <submittedName>
        <fullName evidence="5">Mannosyl transferase</fullName>
    </submittedName>
</protein>
<dbReference type="Gene3D" id="3.40.50.2000">
    <property type="entry name" value="Glycogen Phosphorylase B"/>
    <property type="match status" value="2"/>
</dbReference>
<reference evidence="5 6" key="1">
    <citation type="submission" date="2013-08" db="EMBL/GenBank/DDBJ databases">
        <title>Intrasporangium oryzae NRRL B-24470.</title>
        <authorList>
            <person name="Liu H."/>
            <person name="Wang G."/>
        </authorList>
    </citation>
    <scope>NUCLEOTIDE SEQUENCE [LARGE SCALE GENOMIC DNA]</scope>
    <source>
        <strain evidence="5 6">NRRL B-24470</strain>
    </source>
</reference>
<keyword evidence="1" id="KW-0328">Glycosyltransferase</keyword>
<keyword evidence="2 5" id="KW-0808">Transferase</keyword>
<organism evidence="5 6">
    <name type="scientific">Intrasporangium oryzae NRRL B-24470</name>
    <dbReference type="NCBI Taxonomy" id="1386089"/>
    <lineage>
        <taxon>Bacteria</taxon>
        <taxon>Bacillati</taxon>
        <taxon>Actinomycetota</taxon>
        <taxon>Actinomycetes</taxon>
        <taxon>Micrococcales</taxon>
        <taxon>Intrasporangiaceae</taxon>
        <taxon>Intrasporangium</taxon>
    </lineage>
</organism>
<dbReference type="CDD" id="cd03808">
    <property type="entry name" value="GT4_CapM-like"/>
    <property type="match status" value="1"/>
</dbReference>
<dbReference type="EMBL" id="AWSA01000018">
    <property type="protein sequence ID" value="EWT01724.1"/>
    <property type="molecule type" value="Genomic_DNA"/>
</dbReference>
<evidence type="ECO:0000259" key="4">
    <source>
        <dbReference type="Pfam" id="PF13439"/>
    </source>
</evidence>
<feature type="region of interest" description="Disordered" evidence="3">
    <location>
        <begin position="369"/>
        <end position="392"/>
    </location>
</feature>
<evidence type="ECO:0000256" key="2">
    <source>
        <dbReference type="ARBA" id="ARBA00022679"/>
    </source>
</evidence>
<dbReference type="GO" id="GO:0016757">
    <property type="term" value="F:glycosyltransferase activity"/>
    <property type="evidence" value="ECO:0007669"/>
    <property type="project" value="UniProtKB-KW"/>
</dbReference>
<evidence type="ECO:0000256" key="1">
    <source>
        <dbReference type="ARBA" id="ARBA00022676"/>
    </source>
</evidence>
<dbReference type="AlphaFoldDB" id="W9GCY3"/>
<accession>W9GCY3</accession>
<evidence type="ECO:0000313" key="6">
    <source>
        <dbReference type="Proteomes" id="UP000019489"/>
    </source>
</evidence>
<sequence>MRQRVAHVITRCTAGAGGVAVRGALSLPRDRYESTLIAGSGDVLLDAAREQGVEVIVVPELVSPISPVRDARALSILTELMRGEAFDVVHTHSAKAGVLGRVAASRSGAGRIVHTLHGFPWHEFQPAPVRGTYVRIERRLSRITDSYLAVGTAVAVEAVRRRIARPEQIITIGPAVDAPTVTLSPATRLRARALLGLSEGDLVVGTVGRMDYQKAPEVLLDAIARMARPARLVWVGGGPLAETVAARARRLGLGDRVLLLGHREDVPLLLPAFDVFAMSSRYEGLPCAIVEAQACGIPVVATAVNAVPDVVVPGESGMLVAPQDAGQLAAALDFALGHPATAARWADTAARRLGERYDTRTLGQTLREVYSGPDEPTTPSALTPVHPWGAAS</sequence>
<keyword evidence="6" id="KW-1185">Reference proteome</keyword>
<feature type="domain" description="Glycosyltransferase subfamily 4-like N-terminal" evidence="4">
    <location>
        <begin position="16"/>
        <end position="177"/>
    </location>
</feature>
<dbReference type="eggNOG" id="COG0438">
    <property type="taxonomic scope" value="Bacteria"/>
</dbReference>
<comment type="caution">
    <text evidence="5">The sequence shown here is derived from an EMBL/GenBank/DDBJ whole genome shotgun (WGS) entry which is preliminary data.</text>
</comment>
<dbReference type="InterPro" id="IPR028098">
    <property type="entry name" value="Glyco_trans_4-like_N"/>
</dbReference>
<dbReference type="PATRIC" id="fig|1386089.3.peg.2031"/>
<name>W9GCY3_9MICO</name>